<sequence>MMPKILTGLMVLSLVLAVLFGRERLLDLVFAKPVTASIDFRTLERSDRPNQFLVCPAGLCSAPVDLESPVFEMTATALRDRWLAMIKDQPRVETIAADPENLLYHFVQRSYWMRFPDSITVCFFDLADGKSTLAIYSRSHYGRSDFGVNENRIRHWLDLLSQ</sequence>
<keyword evidence="2" id="KW-1185">Reference proteome</keyword>
<comment type="caution">
    <text evidence="1">The sequence shown here is derived from an EMBL/GenBank/DDBJ whole genome shotgun (WGS) entry which is preliminary data.</text>
</comment>
<dbReference type="RefSeq" id="WP_218044753.1">
    <property type="nucleotide sequence ID" value="NZ_QRDW01000013.1"/>
</dbReference>
<reference evidence="1 2" key="1">
    <citation type="submission" date="2018-07" db="EMBL/GenBank/DDBJ databases">
        <title>Genomic Encyclopedia of Type Strains, Phase III (KMG-III): the genomes of soil and plant-associated and newly described type strains.</title>
        <authorList>
            <person name="Whitman W."/>
        </authorList>
    </citation>
    <scope>NUCLEOTIDE SEQUENCE [LARGE SCALE GENOMIC DNA]</scope>
    <source>
        <strain evidence="1 2">CECT 8488</strain>
    </source>
</reference>
<accession>A0A3D9H5M3</accession>
<dbReference type="InterPro" id="IPR010865">
    <property type="entry name" value="DUF1499"/>
</dbReference>
<evidence type="ECO:0000313" key="1">
    <source>
        <dbReference type="EMBL" id="RED44823.1"/>
    </source>
</evidence>
<organism evidence="1 2">
    <name type="scientific">Aestuariispira insulae</name>
    <dbReference type="NCBI Taxonomy" id="1461337"/>
    <lineage>
        <taxon>Bacteria</taxon>
        <taxon>Pseudomonadati</taxon>
        <taxon>Pseudomonadota</taxon>
        <taxon>Alphaproteobacteria</taxon>
        <taxon>Rhodospirillales</taxon>
        <taxon>Kiloniellaceae</taxon>
        <taxon>Aestuariispira</taxon>
    </lineage>
</organism>
<proteinExistence type="predicted"/>
<gene>
    <name evidence="1" type="ORF">DFP90_11328</name>
</gene>
<protein>
    <submittedName>
        <fullName evidence="1">Uncharacterized protein DUF1499</fullName>
    </submittedName>
</protein>
<evidence type="ECO:0000313" key="2">
    <source>
        <dbReference type="Proteomes" id="UP000256845"/>
    </source>
</evidence>
<dbReference type="Pfam" id="PF07386">
    <property type="entry name" value="DUF1499"/>
    <property type="match status" value="1"/>
</dbReference>
<dbReference type="AlphaFoldDB" id="A0A3D9H5M3"/>
<name>A0A3D9H5M3_9PROT</name>
<dbReference type="Proteomes" id="UP000256845">
    <property type="component" value="Unassembled WGS sequence"/>
</dbReference>
<dbReference type="EMBL" id="QRDW01000013">
    <property type="protein sequence ID" value="RED44823.1"/>
    <property type="molecule type" value="Genomic_DNA"/>
</dbReference>